<reference evidence="7" key="1">
    <citation type="journal article" date="2020" name="mSystems">
        <title>Genome- and Community-Level Interaction Insights into Carbon Utilization and Element Cycling Functions of Hydrothermarchaeota in Hydrothermal Sediment.</title>
        <authorList>
            <person name="Zhou Z."/>
            <person name="Liu Y."/>
            <person name="Xu W."/>
            <person name="Pan J."/>
            <person name="Luo Z.H."/>
            <person name="Li M."/>
        </authorList>
    </citation>
    <scope>NUCLEOTIDE SEQUENCE [LARGE SCALE GENOMIC DNA]</scope>
    <source>
        <strain evidence="7">SpSt-243</strain>
    </source>
</reference>
<accession>A0A7C1T9T3</accession>
<organism evidence="7">
    <name type="scientific">Agrobacterium albertimagni</name>
    <dbReference type="NCBI Taxonomy" id="147266"/>
    <lineage>
        <taxon>Bacteria</taxon>
        <taxon>Pseudomonadati</taxon>
        <taxon>Pseudomonadota</taxon>
        <taxon>Alphaproteobacteria</taxon>
        <taxon>Hyphomicrobiales</taxon>
        <taxon>Rhizobiaceae</taxon>
        <taxon>Rhizobium/Agrobacterium group</taxon>
        <taxon>Agrobacterium</taxon>
    </lineage>
</organism>
<name>A0A7C1T9T3_9HYPH</name>
<feature type="signal peptide" evidence="5">
    <location>
        <begin position="1"/>
        <end position="22"/>
    </location>
</feature>
<comment type="caution">
    <text evidence="7">The sequence shown here is derived from an EMBL/GenBank/DDBJ whole genome shotgun (WGS) entry which is preliminary data.</text>
</comment>
<dbReference type="Pfam" id="PF00691">
    <property type="entry name" value="OmpA"/>
    <property type="match status" value="1"/>
</dbReference>
<dbReference type="PRINTS" id="PR01021">
    <property type="entry name" value="OMPADOMAIN"/>
</dbReference>
<evidence type="ECO:0000313" key="7">
    <source>
        <dbReference type="EMBL" id="HEB46024.1"/>
    </source>
</evidence>
<dbReference type="InterPro" id="IPR006665">
    <property type="entry name" value="OmpA-like"/>
</dbReference>
<dbReference type="PANTHER" id="PTHR30329:SF21">
    <property type="entry name" value="LIPOPROTEIN YIAD-RELATED"/>
    <property type="match status" value="1"/>
</dbReference>
<evidence type="ECO:0000256" key="1">
    <source>
        <dbReference type="ARBA" id="ARBA00004442"/>
    </source>
</evidence>
<gene>
    <name evidence="7" type="ORF">ENP70_20600</name>
</gene>
<feature type="domain" description="OmpA-like" evidence="6">
    <location>
        <begin position="224"/>
        <end position="340"/>
    </location>
</feature>
<keyword evidence="5" id="KW-0732">Signal</keyword>
<evidence type="ECO:0000256" key="5">
    <source>
        <dbReference type="SAM" id="SignalP"/>
    </source>
</evidence>
<dbReference type="InterPro" id="IPR006664">
    <property type="entry name" value="OMP_bac"/>
</dbReference>
<feature type="chain" id="PRO_5028392358" description="OmpA-like domain-containing protein" evidence="5">
    <location>
        <begin position="23"/>
        <end position="340"/>
    </location>
</feature>
<dbReference type="AlphaFoldDB" id="A0A7C1T9T3"/>
<dbReference type="SUPFAM" id="SSF103088">
    <property type="entry name" value="OmpA-like"/>
    <property type="match status" value="1"/>
</dbReference>
<proteinExistence type="predicted"/>
<comment type="subcellular location">
    <subcellularLocation>
        <location evidence="1">Cell outer membrane</location>
    </subcellularLocation>
</comment>
<dbReference type="EMBL" id="DSKI01001057">
    <property type="protein sequence ID" value="HEB46024.1"/>
    <property type="molecule type" value="Genomic_DNA"/>
</dbReference>
<evidence type="ECO:0000256" key="2">
    <source>
        <dbReference type="ARBA" id="ARBA00023136"/>
    </source>
</evidence>
<keyword evidence="2 4" id="KW-0472">Membrane</keyword>
<dbReference type="PANTHER" id="PTHR30329">
    <property type="entry name" value="STATOR ELEMENT OF FLAGELLAR MOTOR COMPLEX"/>
    <property type="match status" value="1"/>
</dbReference>
<keyword evidence="3" id="KW-0998">Cell outer membrane</keyword>
<dbReference type="PROSITE" id="PS51123">
    <property type="entry name" value="OMPA_2"/>
    <property type="match status" value="1"/>
</dbReference>
<evidence type="ECO:0000256" key="3">
    <source>
        <dbReference type="ARBA" id="ARBA00023237"/>
    </source>
</evidence>
<protein>
    <recommendedName>
        <fullName evidence="6">OmpA-like domain-containing protein</fullName>
    </recommendedName>
</protein>
<dbReference type="InterPro" id="IPR050330">
    <property type="entry name" value="Bact_OuterMem_StrucFunc"/>
</dbReference>
<evidence type="ECO:0000259" key="6">
    <source>
        <dbReference type="PROSITE" id="PS51123"/>
    </source>
</evidence>
<dbReference type="GO" id="GO:0009279">
    <property type="term" value="C:cell outer membrane"/>
    <property type="evidence" value="ECO:0007669"/>
    <property type="project" value="UniProtKB-SubCell"/>
</dbReference>
<dbReference type="CDD" id="cd07185">
    <property type="entry name" value="OmpA_C-like"/>
    <property type="match status" value="1"/>
</dbReference>
<dbReference type="InterPro" id="IPR036737">
    <property type="entry name" value="OmpA-like_sf"/>
</dbReference>
<evidence type="ECO:0000256" key="4">
    <source>
        <dbReference type="PROSITE-ProRule" id="PRU00473"/>
    </source>
</evidence>
<sequence length="340" mass="35861">MPGRRCFMVRMSVHFFAIVALALIGSVDDSSAETCPPLEGFAPLEAMAVYDGACLYGAEDAGFTRFSLPVGPMKGGAPTELKPVEGQLQRRLYVAPAGASAADVFLNYRTALLGAGFSSLFECAGRSCGSNNALLGKLVIYPAERKLKNLGSASEFALYIKEGEHYMAAVSADGTRHVALYVAQNQKAPLSGNASERAAVHLDLVTSSALETRMIDAAAMAKGISNEGHIALDNVYFDFGTANLSPEAAPAIVEMAKLLTSNPALKVYIVGHTDWIGDAETNMSLSQKRAQAVMAALVSAGISKDRLAAAGMGMLAPRASKQTEPGRAMNRRVELVERPG</sequence>
<dbReference type="Gene3D" id="3.30.1330.60">
    <property type="entry name" value="OmpA-like domain"/>
    <property type="match status" value="1"/>
</dbReference>